<dbReference type="InterPro" id="IPR037151">
    <property type="entry name" value="AlkB-like_sf"/>
</dbReference>
<evidence type="ECO:0000256" key="13">
    <source>
        <dbReference type="ARBA" id="ARBA00051165"/>
    </source>
</evidence>
<dbReference type="GO" id="GO:0005654">
    <property type="term" value="C:nucleoplasm"/>
    <property type="evidence" value="ECO:0007669"/>
    <property type="project" value="UniProtKB-SubCell"/>
</dbReference>
<feature type="binding site" evidence="27">
    <location>
        <position position="221"/>
    </location>
    <ligand>
        <name>2-oxoglutarate</name>
        <dbReference type="ChEBI" id="CHEBI:16810"/>
    </ligand>
</feature>
<comment type="catalytic activity">
    <reaction evidence="16">
        <text>a 3,N(4)-etheno-2'-deoxycytidine in double-stranded DNA + 2-oxoglutarate + O2 + H2O = a 2'-deoxycytidine in double-stranded DNA + glyoxal + succinate + CO2</text>
        <dbReference type="Rhea" id="RHEA:70467"/>
        <dbReference type="Rhea" id="RHEA-COMP:17070"/>
        <dbReference type="Rhea" id="RHEA-COMP:17905"/>
        <dbReference type="ChEBI" id="CHEBI:15377"/>
        <dbReference type="ChEBI" id="CHEBI:15379"/>
        <dbReference type="ChEBI" id="CHEBI:16526"/>
        <dbReference type="ChEBI" id="CHEBI:16810"/>
        <dbReference type="ChEBI" id="CHEBI:30031"/>
        <dbReference type="ChEBI" id="CHEBI:34779"/>
        <dbReference type="ChEBI" id="CHEBI:85452"/>
        <dbReference type="ChEBI" id="CHEBI:189585"/>
    </reaction>
    <physiologicalReaction direction="left-to-right" evidence="16">
        <dbReference type="Rhea" id="RHEA:70468"/>
    </physiologicalReaction>
</comment>
<evidence type="ECO:0000256" key="25">
    <source>
        <dbReference type="ARBA" id="ARBA00077989"/>
    </source>
</evidence>
<evidence type="ECO:0000256" key="8">
    <source>
        <dbReference type="ARBA" id="ARBA00023002"/>
    </source>
</evidence>
<comment type="catalytic activity">
    <reaction evidence="12">
        <text>an N(1)-methyl-2'-deoxyadenosine in single-stranded DNA + 2-oxoglutarate + O2 = a 2'-deoxyadenosine in single-stranded DNA + formaldehyde + succinate + CO2 + H(+)</text>
        <dbReference type="Rhea" id="RHEA:70447"/>
        <dbReference type="Rhea" id="RHEA-COMP:17895"/>
        <dbReference type="Rhea" id="RHEA-COMP:17896"/>
        <dbReference type="ChEBI" id="CHEBI:15378"/>
        <dbReference type="ChEBI" id="CHEBI:15379"/>
        <dbReference type="ChEBI" id="CHEBI:16526"/>
        <dbReference type="ChEBI" id="CHEBI:16810"/>
        <dbReference type="ChEBI" id="CHEBI:16842"/>
        <dbReference type="ChEBI" id="CHEBI:30031"/>
        <dbReference type="ChEBI" id="CHEBI:90615"/>
        <dbReference type="ChEBI" id="CHEBI:139096"/>
    </reaction>
    <physiologicalReaction direction="left-to-right" evidence="12">
        <dbReference type="Rhea" id="RHEA:70448"/>
    </physiologicalReaction>
</comment>
<keyword evidence="4" id="KW-0479">Metal-binding</keyword>
<dbReference type="GO" id="GO:0005730">
    <property type="term" value="C:nucleolus"/>
    <property type="evidence" value="ECO:0007669"/>
    <property type="project" value="UniProtKB-SubCell"/>
</dbReference>
<organism evidence="29">
    <name type="scientific">Lygus hesperus</name>
    <name type="common">Western plant bug</name>
    <dbReference type="NCBI Taxonomy" id="30085"/>
    <lineage>
        <taxon>Eukaryota</taxon>
        <taxon>Metazoa</taxon>
        <taxon>Ecdysozoa</taxon>
        <taxon>Arthropoda</taxon>
        <taxon>Hexapoda</taxon>
        <taxon>Insecta</taxon>
        <taxon>Pterygota</taxon>
        <taxon>Neoptera</taxon>
        <taxon>Paraneoptera</taxon>
        <taxon>Hemiptera</taxon>
        <taxon>Heteroptera</taxon>
        <taxon>Panheteroptera</taxon>
        <taxon>Cimicomorpha</taxon>
        <taxon>Miridae</taxon>
        <taxon>Mirini</taxon>
        <taxon>Lygus</taxon>
    </lineage>
</organism>
<keyword evidence="10" id="KW-0234">DNA repair</keyword>
<dbReference type="Gene3D" id="2.60.120.590">
    <property type="entry name" value="Alpha-ketoglutarate-dependent dioxygenase AlkB-like"/>
    <property type="match status" value="1"/>
</dbReference>
<keyword evidence="5" id="KW-0227">DNA damage</keyword>
<proteinExistence type="predicted"/>
<dbReference type="SUPFAM" id="SSF51197">
    <property type="entry name" value="Clavaminate synthase-like"/>
    <property type="match status" value="1"/>
</dbReference>
<evidence type="ECO:0000256" key="21">
    <source>
        <dbReference type="ARBA" id="ARBA00053025"/>
    </source>
</evidence>
<dbReference type="PANTHER" id="PTHR31573">
    <property type="entry name" value="ALPHA-KETOGLUTARATE-DEPENDENT DIOXYGENASE ALKB HOMOLOG 2"/>
    <property type="match status" value="1"/>
</dbReference>
<dbReference type="GO" id="GO:0051747">
    <property type="term" value="F:cytosine C-5 DNA demethylase activity"/>
    <property type="evidence" value="ECO:0007669"/>
    <property type="project" value="TreeGrafter"/>
</dbReference>
<evidence type="ECO:0000313" key="29">
    <source>
        <dbReference type="EMBL" id="JAG24491.1"/>
    </source>
</evidence>
<evidence type="ECO:0000256" key="19">
    <source>
        <dbReference type="ARBA" id="ARBA00052627"/>
    </source>
</evidence>
<dbReference type="EMBL" id="GBHO01019113">
    <property type="protein sequence ID" value="JAG24491.1"/>
    <property type="molecule type" value="Transcribed_RNA"/>
</dbReference>
<dbReference type="EC" id="1.14.11.33" evidence="23"/>
<comment type="cofactor">
    <cofactor evidence="1">
        <name>Fe(2+)</name>
        <dbReference type="ChEBI" id="CHEBI:29033"/>
    </cofactor>
</comment>
<evidence type="ECO:0000256" key="14">
    <source>
        <dbReference type="ARBA" id="ARBA00051189"/>
    </source>
</evidence>
<dbReference type="FunFam" id="2.60.120.590:FF:000004">
    <property type="entry name" value="DNA oxidative demethylase ALKBH2"/>
    <property type="match status" value="1"/>
</dbReference>
<evidence type="ECO:0000256" key="2">
    <source>
        <dbReference type="ARBA" id="ARBA00004604"/>
    </source>
</evidence>
<dbReference type="InterPro" id="IPR032852">
    <property type="entry name" value="ALKBH2"/>
</dbReference>
<feature type="binding site" evidence="27">
    <location>
        <begin position="73"/>
        <end position="75"/>
    </location>
    <ligand>
        <name>substrate</name>
    </ligand>
</feature>
<feature type="binding site" evidence="27">
    <location>
        <position position="205"/>
    </location>
    <ligand>
        <name>2-oxoglutarate</name>
        <dbReference type="ChEBI" id="CHEBI:16810"/>
    </ligand>
</feature>
<evidence type="ECO:0000256" key="27">
    <source>
        <dbReference type="PIRSR" id="PIRSR632852-1"/>
    </source>
</evidence>
<comment type="subunit">
    <text evidence="22">Interacts with PCNA homotrimer; this interaction is enhanced during the S-phase of the cell cycle. Interacts with nucleolar proteins NCL, UBTF and NPM1. Interacts with XRCC5-XRCC6 heterodimer.</text>
</comment>
<evidence type="ECO:0000256" key="12">
    <source>
        <dbReference type="ARBA" id="ARBA00051010"/>
    </source>
</evidence>
<dbReference type="InterPro" id="IPR005123">
    <property type="entry name" value="Oxoglu/Fe-dep_dioxygenase_dom"/>
</dbReference>
<sequence>MILPFRVRSVLFLDPYEIMTAPPELNGKLIQAEGLDLWYLHQFLTKKQADKLFDTLEDELEYFTGDLAKVKIFGKWRDIPRQQVAFGDPGMVYRFSSLSVPALPWPSALKDLRDDVSSVLGQDYNFVLVNRYRNGLDHMGEHRDDEGELDEGAGIVSISLGQVRDFVLRHRDVKFKKRRMDSVKIPLGHGSLLHMRSPTNTFWYHALPPRKKALGVRINLTFRKVIPEKMSKK</sequence>
<evidence type="ECO:0000256" key="11">
    <source>
        <dbReference type="ARBA" id="ARBA00023242"/>
    </source>
</evidence>
<accession>A0A0A9XYN9</accession>
<feature type="binding site" evidence="27">
    <location>
        <position position="130"/>
    </location>
    <ligand>
        <name>2-oxoglutarate</name>
        <dbReference type="ChEBI" id="CHEBI:16810"/>
    </ligand>
</feature>
<feature type="binding site" evidence="27">
    <location>
        <position position="223"/>
    </location>
    <ligand>
        <name>2-oxoglutarate</name>
        <dbReference type="ChEBI" id="CHEBI:16810"/>
    </ligand>
</feature>
<comment type="catalytic activity">
    <reaction evidence="18">
        <text>a 3,N(4)-etheno-2'-deoxycytidine in single-stranded DNA + 2-oxoglutarate + O2 + H2O = a 2'-deoxycytidine in single-stranded DNA + glyoxal + succinate + CO2</text>
        <dbReference type="Rhea" id="RHEA:70471"/>
        <dbReference type="Rhea" id="RHEA-COMP:12846"/>
        <dbReference type="Rhea" id="RHEA-COMP:17906"/>
        <dbReference type="ChEBI" id="CHEBI:15377"/>
        <dbReference type="ChEBI" id="CHEBI:15379"/>
        <dbReference type="ChEBI" id="CHEBI:16526"/>
        <dbReference type="ChEBI" id="CHEBI:16810"/>
        <dbReference type="ChEBI" id="CHEBI:30031"/>
        <dbReference type="ChEBI" id="CHEBI:34779"/>
        <dbReference type="ChEBI" id="CHEBI:85452"/>
        <dbReference type="ChEBI" id="CHEBI:189585"/>
    </reaction>
    <physiologicalReaction direction="left-to-right" evidence="18">
        <dbReference type="Rhea" id="RHEA:70472"/>
    </physiologicalReaction>
</comment>
<evidence type="ECO:0000259" key="28">
    <source>
        <dbReference type="PROSITE" id="PS51471"/>
    </source>
</evidence>
<comment type="catalytic activity">
    <reaction evidence="14">
        <text>a 1,N(6)-etheno-2'-deoxyadenosine in single-stranded DNA + 2-oxoglutarate + O2 + H2O = a 2'-deoxyadenosine in single-stranded DNA + glyoxal + succinate + CO2</text>
        <dbReference type="Rhea" id="RHEA:70459"/>
        <dbReference type="Rhea" id="RHEA-COMP:17896"/>
        <dbReference type="Rhea" id="RHEA-COMP:17904"/>
        <dbReference type="ChEBI" id="CHEBI:15377"/>
        <dbReference type="ChEBI" id="CHEBI:15379"/>
        <dbReference type="ChEBI" id="CHEBI:16526"/>
        <dbReference type="ChEBI" id="CHEBI:16810"/>
        <dbReference type="ChEBI" id="CHEBI:30031"/>
        <dbReference type="ChEBI" id="CHEBI:34779"/>
        <dbReference type="ChEBI" id="CHEBI:90615"/>
        <dbReference type="ChEBI" id="CHEBI:189583"/>
    </reaction>
    <physiologicalReaction direction="left-to-right" evidence="14">
        <dbReference type="Rhea" id="RHEA:70460"/>
    </physiologicalReaction>
</comment>
<evidence type="ECO:0000256" key="7">
    <source>
        <dbReference type="ARBA" id="ARBA00022964"/>
    </source>
</evidence>
<feature type="binding site" evidence="27">
    <location>
        <position position="142"/>
    </location>
    <ligand>
        <name>2-oxoglutarate</name>
        <dbReference type="ChEBI" id="CHEBI:16810"/>
    </ligand>
</feature>
<feature type="domain" description="Fe2OG dioxygenase" evidence="28">
    <location>
        <begin position="123"/>
        <end position="226"/>
    </location>
</feature>
<dbReference type="GO" id="GO:0008198">
    <property type="term" value="F:ferrous iron binding"/>
    <property type="evidence" value="ECO:0007669"/>
    <property type="project" value="TreeGrafter"/>
</dbReference>
<evidence type="ECO:0000256" key="1">
    <source>
        <dbReference type="ARBA" id="ARBA00001954"/>
    </source>
</evidence>
<comment type="catalytic activity">
    <reaction evidence="15">
        <text>an N(3)-methyl-2'-deoxycytidine in double-stranded DNA + 2-oxoglutarate + O2 = a 2'-deoxycytidine in double-stranded DNA + formaldehyde + succinate + CO2 + H(+)</text>
        <dbReference type="Rhea" id="RHEA:70439"/>
        <dbReference type="Rhea" id="RHEA-COMP:14237"/>
        <dbReference type="Rhea" id="RHEA-COMP:17070"/>
        <dbReference type="ChEBI" id="CHEBI:15378"/>
        <dbReference type="ChEBI" id="CHEBI:15379"/>
        <dbReference type="ChEBI" id="CHEBI:16526"/>
        <dbReference type="ChEBI" id="CHEBI:16810"/>
        <dbReference type="ChEBI" id="CHEBI:16842"/>
        <dbReference type="ChEBI" id="CHEBI:30031"/>
        <dbReference type="ChEBI" id="CHEBI:85452"/>
        <dbReference type="ChEBI" id="CHEBI:139075"/>
    </reaction>
    <physiologicalReaction direction="left-to-right" evidence="15">
        <dbReference type="Rhea" id="RHEA:70440"/>
    </physiologicalReaction>
</comment>
<dbReference type="GO" id="GO:0006307">
    <property type="term" value="P:DNA alkylation repair"/>
    <property type="evidence" value="ECO:0007669"/>
    <property type="project" value="UniProtKB-ARBA"/>
</dbReference>
<dbReference type="Pfam" id="PF13532">
    <property type="entry name" value="2OG-FeII_Oxy_2"/>
    <property type="match status" value="1"/>
</dbReference>
<evidence type="ECO:0000256" key="10">
    <source>
        <dbReference type="ARBA" id="ARBA00023204"/>
    </source>
</evidence>
<protein>
    <recommendedName>
        <fullName evidence="24">DNA oxidative demethylase ALKBH2</fullName>
        <ecNumber evidence="23">1.14.11.33</ecNumber>
    </recommendedName>
    <alternativeName>
        <fullName evidence="25">Alkylated DNA repair protein alkB homolog 2</fullName>
    </alternativeName>
    <alternativeName>
        <fullName evidence="26">Alpha-ketoglutarate-dependent dioxygenase alkB homolog 2</fullName>
    </alternativeName>
</protein>
<comment type="catalytic activity">
    <reaction evidence="19">
        <text>a 1,N(6)-etheno-2'-deoxyadenosine in double-stranded DNA + 2-oxoglutarate + O2 + H2O = a 2'-deoxyadenosine in double-stranded DNA + glyoxal + succinate + CO2</text>
        <dbReference type="Rhea" id="RHEA:70463"/>
        <dbReference type="Rhea" id="RHEA-COMP:17897"/>
        <dbReference type="Rhea" id="RHEA-COMP:17903"/>
        <dbReference type="ChEBI" id="CHEBI:15377"/>
        <dbReference type="ChEBI" id="CHEBI:15379"/>
        <dbReference type="ChEBI" id="CHEBI:16526"/>
        <dbReference type="ChEBI" id="CHEBI:16810"/>
        <dbReference type="ChEBI" id="CHEBI:30031"/>
        <dbReference type="ChEBI" id="CHEBI:34779"/>
        <dbReference type="ChEBI" id="CHEBI:90615"/>
        <dbReference type="ChEBI" id="CHEBI:189583"/>
    </reaction>
    <physiologicalReaction direction="left-to-right" evidence="19">
        <dbReference type="Rhea" id="RHEA:70464"/>
    </physiologicalReaction>
</comment>
<evidence type="ECO:0000256" key="9">
    <source>
        <dbReference type="ARBA" id="ARBA00023004"/>
    </source>
</evidence>
<reference evidence="29" key="1">
    <citation type="journal article" date="2014" name="PLoS ONE">
        <title>Transcriptome-Based Identification of ABC Transporters in the Western Tarnished Plant Bug Lygus hesperus.</title>
        <authorList>
            <person name="Hull J.J."/>
            <person name="Chaney K."/>
            <person name="Geib S.M."/>
            <person name="Fabrick J.A."/>
            <person name="Brent C.S."/>
            <person name="Walsh D."/>
            <person name="Lavine L.C."/>
        </authorList>
    </citation>
    <scope>NUCLEOTIDE SEQUENCE</scope>
</reference>
<evidence type="ECO:0000256" key="18">
    <source>
        <dbReference type="ARBA" id="ARBA00052597"/>
    </source>
</evidence>
<comment type="catalytic activity">
    <reaction evidence="13">
        <text>an N(3)-methyl-2'-deoxycytidine in single-stranded DNA + 2-oxoglutarate + O2 = a 2'-deoxycytidine in single-stranded DNA + formaldehyde + succinate + CO2 + H(+)</text>
        <dbReference type="Rhea" id="RHEA:70435"/>
        <dbReference type="Rhea" id="RHEA-COMP:12846"/>
        <dbReference type="Rhea" id="RHEA-COMP:17894"/>
        <dbReference type="ChEBI" id="CHEBI:15378"/>
        <dbReference type="ChEBI" id="CHEBI:15379"/>
        <dbReference type="ChEBI" id="CHEBI:16526"/>
        <dbReference type="ChEBI" id="CHEBI:16810"/>
        <dbReference type="ChEBI" id="CHEBI:16842"/>
        <dbReference type="ChEBI" id="CHEBI:30031"/>
        <dbReference type="ChEBI" id="CHEBI:85452"/>
        <dbReference type="ChEBI" id="CHEBI:139075"/>
    </reaction>
    <physiologicalReaction direction="left-to-right" evidence="13">
        <dbReference type="Rhea" id="RHEA:70436"/>
    </physiologicalReaction>
</comment>
<evidence type="ECO:0000256" key="23">
    <source>
        <dbReference type="ARBA" id="ARBA00066725"/>
    </source>
</evidence>
<evidence type="ECO:0000256" key="20">
    <source>
        <dbReference type="ARBA" id="ARBA00052800"/>
    </source>
</evidence>
<feature type="binding site" evidence="27">
    <location>
        <begin position="93"/>
        <end position="95"/>
    </location>
    <ligand>
        <name>substrate</name>
    </ligand>
</feature>
<evidence type="ECO:0000256" key="5">
    <source>
        <dbReference type="ARBA" id="ARBA00022763"/>
    </source>
</evidence>
<evidence type="ECO:0000256" key="4">
    <source>
        <dbReference type="ARBA" id="ARBA00022723"/>
    </source>
</evidence>
<reference evidence="29" key="2">
    <citation type="submission" date="2014-07" db="EMBL/GenBank/DDBJ databases">
        <authorList>
            <person name="Hull J."/>
        </authorList>
    </citation>
    <scope>NUCLEOTIDE SEQUENCE</scope>
</reference>
<dbReference type="GO" id="GO:0035516">
    <property type="term" value="F:broad specificity oxidative DNA demethylase activity"/>
    <property type="evidence" value="ECO:0007669"/>
    <property type="project" value="UniProtKB-EC"/>
</dbReference>
<comment type="catalytic activity">
    <reaction evidence="17">
        <text>a 1,N(2)-etheno-2'-deoxyguanosine in double-stranded DNA + 2-oxoglutarate + O2 + H2O = a 2'-deoxyguanosine in double-stranded DNA + glyoxal + succinate + CO2</text>
        <dbReference type="Rhea" id="RHEA:70487"/>
        <dbReference type="Rhea" id="RHEA-COMP:17910"/>
        <dbReference type="Rhea" id="RHEA-COMP:17912"/>
        <dbReference type="ChEBI" id="CHEBI:15377"/>
        <dbReference type="ChEBI" id="CHEBI:15379"/>
        <dbReference type="ChEBI" id="CHEBI:16526"/>
        <dbReference type="ChEBI" id="CHEBI:16810"/>
        <dbReference type="ChEBI" id="CHEBI:30031"/>
        <dbReference type="ChEBI" id="CHEBI:34779"/>
        <dbReference type="ChEBI" id="CHEBI:85445"/>
        <dbReference type="ChEBI" id="CHEBI:189586"/>
    </reaction>
    <physiologicalReaction direction="left-to-right" evidence="17">
        <dbReference type="Rhea" id="RHEA:70488"/>
    </physiologicalReaction>
</comment>
<evidence type="ECO:0000256" key="3">
    <source>
        <dbReference type="ARBA" id="ARBA00004642"/>
    </source>
</evidence>
<keyword evidence="11" id="KW-0539">Nucleus</keyword>
<evidence type="ECO:0000256" key="16">
    <source>
        <dbReference type="ARBA" id="ARBA00051434"/>
    </source>
</evidence>
<feature type="binding site" evidence="27">
    <location>
        <position position="132"/>
    </location>
    <ligand>
        <name>2-oxoglutarate</name>
        <dbReference type="ChEBI" id="CHEBI:16810"/>
    </ligand>
</feature>
<dbReference type="AlphaFoldDB" id="A0A0A9XYN9"/>
<comment type="subcellular location">
    <subcellularLocation>
        <location evidence="2">Nucleus</location>
        <location evidence="2">Nucleolus</location>
    </subcellularLocation>
    <subcellularLocation>
        <location evidence="3">Nucleus</location>
        <location evidence="3">Nucleoplasm</location>
    </subcellularLocation>
</comment>
<name>A0A0A9XYN9_LYGHE</name>
<comment type="catalytic activity">
    <reaction evidence="20">
        <text>an N(1)-methyl-2'-deoxyadenosine in double-stranded DNA + 2-oxoglutarate + O2 = a 2'-deoxyadenosine in double-stranded DNA + formaldehyde + succinate + CO2 + H(+)</text>
        <dbReference type="Rhea" id="RHEA:70443"/>
        <dbReference type="Rhea" id="RHEA-COMP:14236"/>
        <dbReference type="Rhea" id="RHEA-COMP:17897"/>
        <dbReference type="ChEBI" id="CHEBI:15378"/>
        <dbReference type="ChEBI" id="CHEBI:15379"/>
        <dbReference type="ChEBI" id="CHEBI:16526"/>
        <dbReference type="ChEBI" id="CHEBI:16810"/>
        <dbReference type="ChEBI" id="CHEBI:16842"/>
        <dbReference type="ChEBI" id="CHEBI:30031"/>
        <dbReference type="ChEBI" id="CHEBI:90615"/>
        <dbReference type="ChEBI" id="CHEBI:139096"/>
    </reaction>
    <physiologicalReaction direction="left-to-right" evidence="20">
        <dbReference type="Rhea" id="RHEA:70444"/>
    </physiologicalReaction>
</comment>
<keyword evidence="8" id="KW-0560">Oxidoreductase</keyword>
<evidence type="ECO:0000256" key="17">
    <source>
        <dbReference type="ARBA" id="ARBA00051755"/>
    </source>
</evidence>
<keyword evidence="6" id="KW-0460">Magnesium</keyword>
<evidence type="ECO:0000256" key="22">
    <source>
        <dbReference type="ARBA" id="ARBA00062909"/>
    </source>
</evidence>
<evidence type="ECO:0000256" key="24">
    <source>
        <dbReference type="ARBA" id="ARBA00072134"/>
    </source>
</evidence>
<feature type="binding site" evidence="27">
    <location>
        <position position="145"/>
    </location>
    <ligand>
        <name>substrate</name>
    </ligand>
</feature>
<keyword evidence="9" id="KW-0408">Iron</keyword>
<keyword evidence="7" id="KW-0223">Dioxygenase</keyword>
<dbReference type="PROSITE" id="PS51471">
    <property type="entry name" value="FE2OG_OXY"/>
    <property type="match status" value="1"/>
</dbReference>
<comment type="catalytic activity">
    <reaction evidence="21">
        <text>a methylated nucleobase within DNA + 2-oxoglutarate + O2 = a nucleobase within DNA + formaldehyde + succinate + CO2</text>
        <dbReference type="Rhea" id="RHEA:30299"/>
        <dbReference type="Rhea" id="RHEA-COMP:12192"/>
        <dbReference type="Rhea" id="RHEA-COMP:12193"/>
        <dbReference type="ChEBI" id="CHEBI:15379"/>
        <dbReference type="ChEBI" id="CHEBI:16526"/>
        <dbReference type="ChEBI" id="CHEBI:16810"/>
        <dbReference type="ChEBI" id="CHEBI:16842"/>
        <dbReference type="ChEBI" id="CHEBI:30031"/>
        <dbReference type="ChEBI" id="CHEBI:32875"/>
        <dbReference type="ChEBI" id="CHEBI:64428"/>
        <dbReference type="EC" id="1.14.11.33"/>
    </reaction>
    <physiologicalReaction direction="left-to-right" evidence="21">
        <dbReference type="Rhea" id="RHEA:30300"/>
    </physiologicalReaction>
</comment>
<evidence type="ECO:0000256" key="6">
    <source>
        <dbReference type="ARBA" id="ARBA00022842"/>
    </source>
</evidence>
<evidence type="ECO:0000256" key="26">
    <source>
        <dbReference type="ARBA" id="ARBA00081727"/>
    </source>
</evidence>
<dbReference type="PANTHER" id="PTHR31573:SF1">
    <property type="entry name" value="DNA OXIDATIVE DEMETHYLASE ALKBH2"/>
    <property type="match status" value="1"/>
</dbReference>
<gene>
    <name evidence="29" type="ORF">CM83_44026</name>
</gene>
<feature type="binding site" evidence="27">
    <location>
        <position position="217"/>
    </location>
    <ligand>
        <name>2-oxoglutarate</name>
        <dbReference type="ChEBI" id="CHEBI:16810"/>
    </ligand>
</feature>
<dbReference type="InterPro" id="IPR027450">
    <property type="entry name" value="AlkB-like"/>
</dbReference>
<evidence type="ECO:0000256" key="15">
    <source>
        <dbReference type="ARBA" id="ARBA00051376"/>
    </source>
</evidence>